<sequence>MLSNSKAAKSPLNSGGRSPGNVPWPMVDVEPLPRLVSWARGVVLVKTCPESSEVEITALPLDFKPRRLAVNVHASPLLMHYSLSVDVRCVGMFVLGIELLTRLHGFSPLHRTRDPLLLTNGLEEGNCLDTIRYFIANQDVQADLTGGIGIVKDLLSKPCIAIERITQGDGPESRSRCFAKCCDIVARVQTRRWCFQLQTHQSPKPEVAKPEALEKFRFHVLLDVTPLVNDSEVSESTSICRGIGAYGQNATSDVNINTPGSRDCVRPTRRDCNSQDRAPLFSIAEEQRFSSLSPAALEQRRVSPTANQFAQEPISTPEATLPLPPEYADLGPSYLKLQPEKHVLADFENFFRTSGLQQIADDLGRTQRHSLNETRNSLTDERLNNASDHCLSLSAQEPDRRDTQTHMTVTKSALYALGALYLYESHNAMSLFTTSRRVAFQEWTSCMGSLTEKPSQVRSPFDTLVAYHLLAEFLKVSQPVGVVQELEICAITNSFYSRLSRFHAPTDQQSVDSDADSTRTFQRSHTIMLCGLIIDGFLLGFSVPTQSDDLQRAFKCSLSSLLPLELASEGGEQSRGHPHIGDVVSLFNVLAHDHDDEADSSASDSESILSTLPPDVHFVLLSFIILRIRQDKDACMLGIASEALSLEHTRLILACLLHLRAVCPLDLNYAADPSRLVASLKAIEPKIEEPLAGSLLQCIEHCLEFLEEPASTGLPHYVRQHASSWGMETVLWVFESAVFLSKWLGKYTAAASSVKDGEF</sequence>
<protein>
    <submittedName>
        <fullName evidence="2">Uncharacterized protein</fullName>
    </submittedName>
</protein>
<dbReference type="AlphaFoldDB" id="A0A010RA03"/>
<name>A0A010RA03_9PEZI</name>
<feature type="compositionally biased region" description="Polar residues" evidence="1">
    <location>
        <begin position="1"/>
        <end position="16"/>
    </location>
</feature>
<proteinExistence type="predicted"/>
<feature type="region of interest" description="Disordered" evidence="1">
    <location>
        <begin position="1"/>
        <end position="20"/>
    </location>
</feature>
<accession>A0A010RA03</accession>
<dbReference type="Proteomes" id="UP000020467">
    <property type="component" value="Unassembled WGS sequence"/>
</dbReference>
<reference evidence="2 3" key="1">
    <citation type="submission" date="2014-02" db="EMBL/GenBank/DDBJ databases">
        <title>The genome sequence of Colletotrichum fioriniae PJ7.</title>
        <authorList>
            <person name="Baroncelli R."/>
            <person name="Thon M.R."/>
        </authorList>
    </citation>
    <scope>NUCLEOTIDE SEQUENCE [LARGE SCALE GENOMIC DNA]</scope>
    <source>
        <strain evidence="2 3">PJ7</strain>
    </source>
</reference>
<evidence type="ECO:0000256" key="1">
    <source>
        <dbReference type="SAM" id="MobiDB-lite"/>
    </source>
</evidence>
<dbReference type="HOGENOM" id="CLU_367221_0_0_1"/>
<dbReference type="EMBL" id="JARH01000766">
    <property type="protein sequence ID" value="EXF77011.1"/>
    <property type="molecule type" value="Genomic_DNA"/>
</dbReference>
<gene>
    <name evidence="2" type="ORF">CFIO01_08713</name>
</gene>
<dbReference type="KEGG" id="cfj:CFIO01_08713"/>
<evidence type="ECO:0000313" key="2">
    <source>
        <dbReference type="EMBL" id="EXF77011.1"/>
    </source>
</evidence>
<evidence type="ECO:0000313" key="3">
    <source>
        <dbReference type="Proteomes" id="UP000020467"/>
    </source>
</evidence>
<organism evidence="2 3">
    <name type="scientific">Colletotrichum fioriniae PJ7</name>
    <dbReference type="NCBI Taxonomy" id="1445577"/>
    <lineage>
        <taxon>Eukaryota</taxon>
        <taxon>Fungi</taxon>
        <taxon>Dikarya</taxon>
        <taxon>Ascomycota</taxon>
        <taxon>Pezizomycotina</taxon>
        <taxon>Sordariomycetes</taxon>
        <taxon>Hypocreomycetidae</taxon>
        <taxon>Glomerellales</taxon>
        <taxon>Glomerellaceae</taxon>
        <taxon>Colletotrichum</taxon>
        <taxon>Colletotrichum acutatum species complex</taxon>
    </lineage>
</organism>
<comment type="caution">
    <text evidence="2">The sequence shown here is derived from an EMBL/GenBank/DDBJ whole genome shotgun (WGS) entry which is preliminary data.</text>
</comment>
<keyword evidence="3" id="KW-1185">Reference proteome</keyword>